<dbReference type="CDD" id="cd17323">
    <property type="entry name" value="MFS_Tpo1_MDR_like"/>
    <property type="match status" value="1"/>
</dbReference>
<evidence type="ECO:0000256" key="2">
    <source>
        <dbReference type="ARBA" id="ARBA00022448"/>
    </source>
</evidence>
<feature type="transmembrane region" description="Helical" evidence="7">
    <location>
        <begin position="416"/>
        <end position="437"/>
    </location>
</feature>
<dbReference type="SUPFAM" id="SSF103473">
    <property type="entry name" value="MFS general substrate transporter"/>
    <property type="match status" value="1"/>
</dbReference>
<dbReference type="Pfam" id="PF07690">
    <property type="entry name" value="MFS_1"/>
    <property type="match status" value="1"/>
</dbReference>
<comment type="subcellular location">
    <subcellularLocation>
        <location evidence="1">Membrane</location>
        <topology evidence="1">Multi-pass membrane protein</topology>
    </subcellularLocation>
</comment>
<feature type="transmembrane region" description="Helical" evidence="7">
    <location>
        <begin position="55"/>
        <end position="72"/>
    </location>
</feature>
<dbReference type="PANTHER" id="PTHR23502:SF51">
    <property type="entry name" value="QUINIDINE RESISTANCE PROTEIN 1-RELATED"/>
    <property type="match status" value="1"/>
</dbReference>
<feature type="compositionally biased region" description="Low complexity" evidence="6">
    <location>
        <begin position="1"/>
        <end position="11"/>
    </location>
</feature>
<keyword evidence="3 7" id="KW-0812">Transmembrane</keyword>
<dbReference type="Proteomes" id="UP000034112">
    <property type="component" value="Unassembled WGS sequence"/>
</dbReference>
<feature type="domain" description="Major facilitator superfamily (MFS) profile" evidence="8">
    <location>
        <begin position="57"/>
        <end position="505"/>
    </location>
</feature>
<feature type="transmembrane region" description="Helical" evidence="7">
    <location>
        <begin position="123"/>
        <end position="140"/>
    </location>
</feature>
<evidence type="ECO:0000313" key="9">
    <source>
        <dbReference type="EMBL" id="KKP03993.1"/>
    </source>
</evidence>
<accession>A0A0F9XV77</accession>
<proteinExistence type="predicted"/>
<feature type="transmembrane region" description="Helical" evidence="7">
    <location>
        <begin position="302"/>
        <end position="320"/>
    </location>
</feature>
<dbReference type="Gene3D" id="1.20.1720.10">
    <property type="entry name" value="Multidrug resistance protein D"/>
    <property type="match status" value="1"/>
</dbReference>
<feature type="transmembrane region" description="Helical" evidence="7">
    <location>
        <begin position="332"/>
        <end position="355"/>
    </location>
</feature>
<feature type="transmembrane region" description="Helical" evidence="7">
    <location>
        <begin position="212"/>
        <end position="231"/>
    </location>
</feature>
<organism evidence="9 10">
    <name type="scientific">Trichoderma harzianum</name>
    <name type="common">Hypocrea lixii</name>
    <dbReference type="NCBI Taxonomy" id="5544"/>
    <lineage>
        <taxon>Eukaryota</taxon>
        <taxon>Fungi</taxon>
        <taxon>Dikarya</taxon>
        <taxon>Ascomycota</taxon>
        <taxon>Pezizomycotina</taxon>
        <taxon>Sordariomycetes</taxon>
        <taxon>Hypocreomycetidae</taxon>
        <taxon>Hypocreales</taxon>
        <taxon>Hypocreaceae</taxon>
        <taxon>Trichoderma</taxon>
    </lineage>
</organism>
<dbReference type="Gene3D" id="1.20.1250.20">
    <property type="entry name" value="MFS general substrate transporter like domains"/>
    <property type="match status" value="1"/>
</dbReference>
<feature type="region of interest" description="Disordered" evidence="6">
    <location>
        <begin position="517"/>
        <end position="541"/>
    </location>
</feature>
<keyword evidence="2" id="KW-0813">Transport</keyword>
<feature type="region of interest" description="Disordered" evidence="6">
    <location>
        <begin position="1"/>
        <end position="38"/>
    </location>
</feature>
<dbReference type="AlphaFoldDB" id="A0A0F9XV77"/>
<evidence type="ECO:0000256" key="7">
    <source>
        <dbReference type="SAM" id="Phobius"/>
    </source>
</evidence>
<evidence type="ECO:0000256" key="5">
    <source>
        <dbReference type="ARBA" id="ARBA00023136"/>
    </source>
</evidence>
<evidence type="ECO:0000259" key="8">
    <source>
        <dbReference type="PROSITE" id="PS50850"/>
    </source>
</evidence>
<dbReference type="OrthoDB" id="440553at2759"/>
<evidence type="ECO:0000256" key="6">
    <source>
        <dbReference type="SAM" id="MobiDB-lite"/>
    </source>
</evidence>
<evidence type="ECO:0000256" key="1">
    <source>
        <dbReference type="ARBA" id="ARBA00004141"/>
    </source>
</evidence>
<evidence type="ECO:0000256" key="4">
    <source>
        <dbReference type="ARBA" id="ARBA00022989"/>
    </source>
</evidence>
<dbReference type="InterPro" id="IPR036259">
    <property type="entry name" value="MFS_trans_sf"/>
</dbReference>
<dbReference type="PROSITE" id="PS50850">
    <property type="entry name" value="MFS"/>
    <property type="match status" value="1"/>
</dbReference>
<dbReference type="PANTHER" id="PTHR23502">
    <property type="entry name" value="MAJOR FACILITATOR SUPERFAMILY"/>
    <property type="match status" value="1"/>
</dbReference>
<feature type="transmembrane region" description="Helical" evidence="7">
    <location>
        <begin position="481"/>
        <end position="505"/>
    </location>
</feature>
<dbReference type="InterPro" id="IPR011701">
    <property type="entry name" value="MFS"/>
</dbReference>
<gene>
    <name evidence="9" type="ORF">THAR02_03908</name>
</gene>
<dbReference type="GO" id="GO:0005886">
    <property type="term" value="C:plasma membrane"/>
    <property type="evidence" value="ECO:0007669"/>
    <property type="project" value="TreeGrafter"/>
</dbReference>
<feature type="transmembrane region" description="Helical" evidence="7">
    <location>
        <begin position="391"/>
        <end position="410"/>
    </location>
</feature>
<protein>
    <submittedName>
        <fullName evidence="9">Chloramphenicol resistance protein</fullName>
    </submittedName>
</protein>
<reference evidence="10" key="1">
    <citation type="journal article" date="2015" name="Genome Announc.">
        <title>Draft whole-genome sequence of the biocontrol agent Trichoderma harzianum T6776.</title>
        <authorList>
            <person name="Baroncelli R."/>
            <person name="Piaggeschi G."/>
            <person name="Fiorini L."/>
            <person name="Bertolini E."/>
            <person name="Zapparata A."/>
            <person name="Pe M.E."/>
            <person name="Sarrocco S."/>
            <person name="Vannacci G."/>
        </authorList>
    </citation>
    <scope>NUCLEOTIDE SEQUENCE [LARGE SCALE GENOMIC DNA]</scope>
    <source>
        <strain evidence="10">T6776</strain>
    </source>
</reference>
<sequence length="572" mass="62785">MSSKASSVTERVSSEESSLDIKSLDDDTKTPLSREQPHEVEAQPVYSIYTKRQKFFIVFMSGLGGFFSPLSANTYLPSIPSLSEYLGVSPSLMNLTVTAFLIFQGLAPSFYGDLADIAGRRPAYLISFVIYIAANIGLASQSSYPWLFVLRCLQSSGSGGTYALNSGVIADISTTAERGRYMSAAQSGIMLGPAIGPILGGVLAQHLGWRSIFWFLTICGSIYIIVFAITVPETARKVVGNGSIPPTAWWNRSLLSEVARYKAGSRQGEEGISPPPKPRVLRFPNPLKTLLIIKEKDCAMMLFYNAIIYSSWYTVTANLSNLLSENYHLDTLHLGLCYIPFGIGAAMSIVANGYIQDWNYARVARRYGFSIDKKRGDDLTQFPIEKARLSIVWPFVYVGAVAIICFGWAATLKAHLAVLLVLTFAMALFLTACYNSMNLLLVDLYPNSPSTASAANNLTRCLLAAGGSAVIDPMIRKMGTGWAYTLVGILIIALSPSLLVVTRYGPVWREERRLRLEQKEADDESEDSDDSNDDQGETLGEEAIDLATALDQFRSISPGRLRDAHKSQYFLE</sequence>
<dbReference type="InterPro" id="IPR020846">
    <property type="entry name" value="MFS_dom"/>
</dbReference>
<keyword evidence="5 7" id="KW-0472">Membrane</keyword>
<evidence type="ECO:0000256" key="3">
    <source>
        <dbReference type="ARBA" id="ARBA00022692"/>
    </source>
</evidence>
<comment type="caution">
    <text evidence="9">The sequence shown here is derived from an EMBL/GenBank/DDBJ whole genome shotgun (WGS) entry which is preliminary data.</text>
</comment>
<dbReference type="GO" id="GO:0022857">
    <property type="term" value="F:transmembrane transporter activity"/>
    <property type="evidence" value="ECO:0007669"/>
    <property type="project" value="InterPro"/>
</dbReference>
<evidence type="ECO:0000313" key="10">
    <source>
        <dbReference type="Proteomes" id="UP000034112"/>
    </source>
</evidence>
<keyword evidence="4 7" id="KW-1133">Transmembrane helix</keyword>
<dbReference type="EMBL" id="JOKZ01000091">
    <property type="protein sequence ID" value="KKP03993.1"/>
    <property type="molecule type" value="Genomic_DNA"/>
</dbReference>
<feature type="compositionally biased region" description="Acidic residues" evidence="6">
    <location>
        <begin position="520"/>
        <end position="541"/>
    </location>
</feature>
<dbReference type="FunFam" id="1.20.1720.10:FF:000009">
    <property type="entry name" value="MFS multidrug transporter"/>
    <property type="match status" value="1"/>
</dbReference>
<feature type="transmembrane region" description="Helical" evidence="7">
    <location>
        <begin position="92"/>
        <end position="111"/>
    </location>
</feature>
<name>A0A0F9XV77_TRIHA</name>
<dbReference type="OMA" id="PPQKWNM"/>